<sequence>MTTPPSSAVNADQLQRLVLLEKRARACEDRRELTFVMVNETSGLAPYRQAALWVGEPGRSKSGSARRGVAGKIVALSGLAHPADNSTFNVWLAALIGRHADSTRAGEPCALSVAPESEDMRMWREYLPDKGLWIPLPLAKHAATDEAGATRPVSDGSLQAGLVLWRDEEWTNQDAAMLALLGDAYSHAWRSLGGDTRSWFGSGGWGGALARLRSRGWRLALLLALVAVLFFPVRHSALAPAEVVPRAPFTVRAPLHGVVERVDILPNDTVKQGDLLVLMDAQDIKGKLESARQTLAVAEAELRQRQQQALFDDRSKATLGVLLSQRDQAASEAAYLEDMLARTEIRADRSGIAVFDDPQEWSGRPVSLGERIMVIADPLDVELEAHLPLADAITLHPGARVRLFLNAEPASPVEAALDRVGYRAVPVADGTLAYRVRASFEPGANEAAPDLRVGLKGTAKLYGEQTVFAVYLLRKPLILFRLWLGI</sequence>
<dbReference type="Gene3D" id="2.40.50.100">
    <property type="match status" value="1"/>
</dbReference>
<evidence type="ECO:0000313" key="4">
    <source>
        <dbReference type="EMBL" id="MUM78523.1"/>
    </source>
</evidence>
<dbReference type="EMBL" id="WODC01000009">
    <property type="protein sequence ID" value="MUM78523.1"/>
    <property type="molecule type" value="Genomic_DNA"/>
</dbReference>
<dbReference type="SUPFAM" id="SSF111369">
    <property type="entry name" value="HlyD-like secretion proteins"/>
    <property type="match status" value="1"/>
</dbReference>
<name>A0A7K1KR08_9BACT</name>
<dbReference type="Proteomes" id="UP000461162">
    <property type="component" value="Unassembled WGS sequence"/>
</dbReference>
<dbReference type="GO" id="GO:0030313">
    <property type="term" value="C:cell envelope"/>
    <property type="evidence" value="ECO:0007669"/>
    <property type="project" value="UniProtKB-SubCell"/>
</dbReference>
<dbReference type="InterPro" id="IPR050465">
    <property type="entry name" value="UPF0194_transport"/>
</dbReference>
<comment type="subcellular location">
    <subcellularLocation>
        <location evidence="1">Cell envelope</location>
    </subcellularLocation>
</comment>
<organism evidence="4 5">
    <name type="scientific">Pseudodesulfovibrio alkaliphilus</name>
    <dbReference type="NCBI Taxonomy" id="2661613"/>
    <lineage>
        <taxon>Bacteria</taxon>
        <taxon>Pseudomonadati</taxon>
        <taxon>Thermodesulfobacteriota</taxon>
        <taxon>Desulfovibrionia</taxon>
        <taxon>Desulfovibrionales</taxon>
        <taxon>Desulfovibrionaceae</taxon>
    </lineage>
</organism>
<evidence type="ECO:0000256" key="1">
    <source>
        <dbReference type="ARBA" id="ARBA00004196"/>
    </source>
</evidence>
<protein>
    <submittedName>
        <fullName evidence="4">HlyD family efflux transporter periplasmic adaptor subunit</fullName>
    </submittedName>
</protein>
<dbReference type="RefSeq" id="WP_155935347.1">
    <property type="nucleotide sequence ID" value="NZ_WODC01000009.1"/>
</dbReference>
<proteinExistence type="predicted"/>
<dbReference type="AlphaFoldDB" id="A0A7K1KR08"/>
<evidence type="ECO:0000256" key="3">
    <source>
        <dbReference type="SAM" id="Coils"/>
    </source>
</evidence>
<dbReference type="Gene3D" id="2.40.30.170">
    <property type="match status" value="1"/>
</dbReference>
<evidence type="ECO:0000313" key="5">
    <source>
        <dbReference type="Proteomes" id="UP000461162"/>
    </source>
</evidence>
<keyword evidence="2 3" id="KW-0175">Coiled coil</keyword>
<dbReference type="PANTHER" id="PTHR32347:SF23">
    <property type="entry name" value="BLL5650 PROTEIN"/>
    <property type="match status" value="1"/>
</dbReference>
<evidence type="ECO:0000256" key="2">
    <source>
        <dbReference type="ARBA" id="ARBA00023054"/>
    </source>
</evidence>
<gene>
    <name evidence="4" type="ORF">GKC30_12840</name>
</gene>
<feature type="coiled-coil region" evidence="3">
    <location>
        <begin position="281"/>
        <end position="308"/>
    </location>
</feature>
<comment type="caution">
    <text evidence="4">The sequence shown here is derived from an EMBL/GenBank/DDBJ whole genome shotgun (WGS) entry which is preliminary data.</text>
</comment>
<reference evidence="4 5" key="1">
    <citation type="submission" date="2019-11" db="EMBL/GenBank/DDBJ databases">
        <title>Pseudodesulfovibrio alkaliphilus, sp. nov., an alkaliphilic sulfate-reducing bacteria from mud volcano of Taman peninsula, Russia.</title>
        <authorList>
            <person name="Frolova A."/>
            <person name="Merkel A.Y."/>
            <person name="Slobodkin A.I."/>
        </authorList>
    </citation>
    <scope>NUCLEOTIDE SEQUENCE [LARGE SCALE GENOMIC DNA]</scope>
    <source>
        <strain evidence="4 5">F-1</strain>
    </source>
</reference>
<dbReference type="PANTHER" id="PTHR32347">
    <property type="entry name" value="EFFLUX SYSTEM COMPONENT YKNX-RELATED"/>
    <property type="match status" value="1"/>
</dbReference>
<accession>A0A7K1KR08</accession>
<keyword evidence="5" id="KW-1185">Reference proteome</keyword>